<dbReference type="Pfam" id="PF00044">
    <property type="entry name" value="Gp_dh_N"/>
    <property type="match status" value="1"/>
</dbReference>
<accession>X1GV59</accession>
<dbReference type="EMBL" id="BARU01034041">
    <property type="protein sequence ID" value="GAH61816.1"/>
    <property type="molecule type" value="Genomic_DNA"/>
</dbReference>
<dbReference type="Gene3D" id="3.40.50.720">
    <property type="entry name" value="NAD(P)-binding Rossmann-like Domain"/>
    <property type="match status" value="1"/>
</dbReference>
<organism evidence="3">
    <name type="scientific">marine sediment metagenome</name>
    <dbReference type="NCBI Taxonomy" id="412755"/>
    <lineage>
        <taxon>unclassified sequences</taxon>
        <taxon>metagenomes</taxon>
        <taxon>ecological metagenomes</taxon>
    </lineage>
</organism>
<dbReference type="Pfam" id="PF02800">
    <property type="entry name" value="Gp_dh_C"/>
    <property type="match status" value="1"/>
</dbReference>
<dbReference type="SUPFAM" id="SSF55347">
    <property type="entry name" value="Glyceraldehyde-3-phosphate dehydrogenase-like, C-terminal domain"/>
    <property type="match status" value="1"/>
</dbReference>
<dbReference type="InterPro" id="IPR020830">
    <property type="entry name" value="GlycerAld_3-P_DH_AS"/>
</dbReference>
<gene>
    <name evidence="3" type="ORF">S03H2_53478</name>
</gene>
<dbReference type="InterPro" id="IPR020831">
    <property type="entry name" value="GlycerAld/Erythrose_P_DH"/>
</dbReference>
<dbReference type="InterPro" id="IPR020829">
    <property type="entry name" value="GlycerAld_3-P_DH_cat"/>
</dbReference>
<dbReference type="PANTHER" id="PTHR43148">
    <property type="entry name" value="GLYCERALDEHYDE-3-PHOSPHATE DEHYDROGENASE 2"/>
    <property type="match status" value="1"/>
</dbReference>
<dbReference type="GO" id="GO:0051287">
    <property type="term" value="F:NAD binding"/>
    <property type="evidence" value="ECO:0007669"/>
    <property type="project" value="InterPro"/>
</dbReference>
<protein>
    <recommendedName>
        <fullName evidence="2">Glyceraldehyde 3-phosphate dehydrogenase NAD(P) binding domain-containing protein</fullName>
    </recommendedName>
</protein>
<evidence type="ECO:0000259" key="2">
    <source>
        <dbReference type="SMART" id="SM00846"/>
    </source>
</evidence>
<keyword evidence="1" id="KW-0560">Oxidoreductase</keyword>
<feature type="non-terminal residue" evidence="3">
    <location>
        <position position="218"/>
    </location>
</feature>
<dbReference type="GO" id="GO:0016620">
    <property type="term" value="F:oxidoreductase activity, acting on the aldehyde or oxo group of donors, NAD or NADP as acceptor"/>
    <property type="evidence" value="ECO:0007669"/>
    <property type="project" value="InterPro"/>
</dbReference>
<dbReference type="InterPro" id="IPR036291">
    <property type="entry name" value="NAD(P)-bd_dom_sf"/>
</dbReference>
<dbReference type="CDD" id="cd05214">
    <property type="entry name" value="GAPDH_I_N"/>
    <property type="match status" value="1"/>
</dbReference>
<dbReference type="PRINTS" id="PR00078">
    <property type="entry name" value="G3PDHDRGNASE"/>
</dbReference>
<sequence length="218" mass="23613">MVKRVAINGFGRIGRLFFRAAWGNPEIEIVSINDLFEPKYLAYVLKYDTVHKKWPGTVEYEDKALIVDGKRIPVTAERDPANLPHASNNIDVVVEATGFFIKREGAQKHLDAGAKKVVISAPATNPDFTVVLGCNDDKLTGEHKIISNASCTTNCLAPIVKVLNDNYKITRGIMTTIHGYTGPQKTVDTAVAGAPIKMIRGRAAAQNIIPTSTGAAKA</sequence>
<dbReference type="PROSITE" id="PS00071">
    <property type="entry name" value="GAPDH"/>
    <property type="match status" value="1"/>
</dbReference>
<comment type="caution">
    <text evidence="3">The sequence shown here is derived from an EMBL/GenBank/DDBJ whole genome shotgun (WGS) entry which is preliminary data.</text>
</comment>
<dbReference type="FunFam" id="3.40.50.720:FF:000001">
    <property type="entry name" value="Glyceraldehyde-3-phosphate dehydrogenase"/>
    <property type="match status" value="1"/>
</dbReference>
<evidence type="ECO:0000256" key="1">
    <source>
        <dbReference type="ARBA" id="ARBA00023002"/>
    </source>
</evidence>
<dbReference type="Gene3D" id="3.30.360.10">
    <property type="entry name" value="Dihydrodipicolinate Reductase, domain 2"/>
    <property type="match status" value="1"/>
</dbReference>
<proteinExistence type="predicted"/>
<dbReference type="SMART" id="SM00846">
    <property type="entry name" value="Gp_dh_N"/>
    <property type="match status" value="1"/>
</dbReference>
<dbReference type="InterPro" id="IPR020828">
    <property type="entry name" value="GlycerAld_3-P_DH_NAD(P)-bd"/>
</dbReference>
<evidence type="ECO:0000313" key="3">
    <source>
        <dbReference type="EMBL" id="GAH61816.1"/>
    </source>
</evidence>
<dbReference type="SUPFAM" id="SSF51735">
    <property type="entry name" value="NAD(P)-binding Rossmann-fold domains"/>
    <property type="match status" value="1"/>
</dbReference>
<reference evidence="3" key="1">
    <citation type="journal article" date="2014" name="Front. Microbiol.">
        <title>High frequency of phylogenetically diverse reductive dehalogenase-homologous genes in deep subseafloor sedimentary metagenomes.</title>
        <authorList>
            <person name="Kawai M."/>
            <person name="Futagami T."/>
            <person name="Toyoda A."/>
            <person name="Takaki Y."/>
            <person name="Nishi S."/>
            <person name="Hori S."/>
            <person name="Arai W."/>
            <person name="Tsubouchi T."/>
            <person name="Morono Y."/>
            <person name="Uchiyama I."/>
            <person name="Ito T."/>
            <person name="Fujiyama A."/>
            <person name="Inagaki F."/>
            <person name="Takami H."/>
        </authorList>
    </citation>
    <scope>NUCLEOTIDE SEQUENCE</scope>
    <source>
        <strain evidence="3">Expedition CK06-06</strain>
    </source>
</reference>
<dbReference type="AlphaFoldDB" id="X1GV59"/>
<feature type="domain" description="Glyceraldehyde 3-phosphate dehydrogenase NAD(P) binding" evidence="2">
    <location>
        <begin position="3"/>
        <end position="151"/>
    </location>
</feature>
<name>X1GV59_9ZZZZ</name>